<organism evidence="1 2">
    <name type="scientific">Arabidopsis arenosa</name>
    <name type="common">Sand rock-cress</name>
    <name type="synonym">Cardaminopsis arenosa</name>
    <dbReference type="NCBI Taxonomy" id="38785"/>
    <lineage>
        <taxon>Eukaryota</taxon>
        <taxon>Viridiplantae</taxon>
        <taxon>Streptophyta</taxon>
        <taxon>Embryophyta</taxon>
        <taxon>Tracheophyta</taxon>
        <taxon>Spermatophyta</taxon>
        <taxon>Magnoliopsida</taxon>
        <taxon>eudicotyledons</taxon>
        <taxon>Gunneridae</taxon>
        <taxon>Pentapetalae</taxon>
        <taxon>rosids</taxon>
        <taxon>malvids</taxon>
        <taxon>Brassicales</taxon>
        <taxon>Brassicaceae</taxon>
        <taxon>Camelineae</taxon>
        <taxon>Arabidopsis</taxon>
    </lineage>
</organism>
<dbReference type="AlphaFoldDB" id="A0A8S1ZI15"/>
<keyword evidence="2" id="KW-1185">Reference proteome</keyword>
<evidence type="ECO:0000313" key="2">
    <source>
        <dbReference type="Proteomes" id="UP000682877"/>
    </source>
</evidence>
<sequence length="263" mass="29197">MGVGVRWFSLGTMRGYDRRLLLRFFLGSQWWFNGRIYVLRLVLMVTGSISDLFAVRGSGSMRGVSSNRIWFRKETEVSVASCFRSMVERLVFVSERESESCGCTLVLHCGILQLPFSMGTAGISISETESENLWDSVSGLNNVNEEYLNTELMKDLIGVLIGAGLQSQRFEVSDGIREKFFGSLLVFAKRWLVVVESFGRLFSGTELWGYQIRVIPIFASGLLGKGLTEKMDCEAAVDGKNAGNSMVTDMMVIDGGRLVLGCV</sequence>
<dbReference type="Proteomes" id="UP000682877">
    <property type="component" value="Chromosome 1"/>
</dbReference>
<reference evidence="1" key="1">
    <citation type="submission" date="2021-01" db="EMBL/GenBank/DDBJ databases">
        <authorList>
            <person name="Bezrukov I."/>
        </authorList>
    </citation>
    <scope>NUCLEOTIDE SEQUENCE</scope>
</reference>
<gene>
    <name evidence="1" type="ORF">AARE701A_LOCUS2896</name>
</gene>
<dbReference type="EMBL" id="LR999451">
    <property type="protein sequence ID" value="CAE5959366.1"/>
    <property type="molecule type" value="Genomic_DNA"/>
</dbReference>
<accession>A0A8S1ZI15</accession>
<evidence type="ECO:0000313" key="1">
    <source>
        <dbReference type="EMBL" id="CAE5959366.1"/>
    </source>
</evidence>
<protein>
    <submittedName>
        <fullName evidence="1">Uncharacterized protein</fullName>
    </submittedName>
</protein>
<name>A0A8S1ZI15_ARAAE</name>
<proteinExistence type="predicted"/>